<proteinExistence type="predicted"/>
<dbReference type="Proteomes" id="UP000616151">
    <property type="component" value="Unassembled WGS sequence"/>
</dbReference>
<comment type="caution">
    <text evidence="1">The sequence shown here is derived from an EMBL/GenBank/DDBJ whole genome shotgun (WGS) entry which is preliminary data.</text>
</comment>
<sequence length="257" mass="28015">MEQGAQSIYRAVAVLKAVAERNRTGSSLTELSAATGLTVPTVHRMLRAFGESGLTFQQSNDRRYFLGPLIYDLGLTAAPRFDLQSLYKKTTEDLAEQTGDTVFFSKISGDDMICVSRMSGAFPVKALVTDVGLRRPIGVGAGGLAVLSAMPKEQVVRIVDANAEKYPHHGKTVEQVLEQVRDARARGHVVRNIADLGVTTLSMAIRDKSRKPFASISVSSISPRMSPQHIETVLDLMRPVIQKLESAIDFSYSMFAA</sequence>
<reference evidence="1" key="1">
    <citation type="submission" date="2021-01" db="EMBL/GenBank/DDBJ databases">
        <authorList>
            <person name="Sun Q."/>
        </authorList>
    </citation>
    <scope>NUCLEOTIDE SEQUENCE</scope>
    <source>
        <strain evidence="1">YIM B02566</strain>
    </source>
</reference>
<protein>
    <submittedName>
        <fullName evidence="1">IclR family transcriptional regulator</fullName>
    </submittedName>
</protein>
<dbReference type="EMBL" id="JAENHL010000008">
    <property type="protein sequence ID" value="MBK1870692.1"/>
    <property type="molecule type" value="Genomic_DNA"/>
</dbReference>
<name>A0ACC5RDL3_9HYPH</name>
<organism evidence="1 2">
    <name type="scientific">Taklimakanibacter albus</name>
    <dbReference type="NCBI Taxonomy" id="2800327"/>
    <lineage>
        <taxon>Bacteria</taxon>
        <taxon>Pseudomonadati</taxon>
        <taxon>Pseudomonadota</taxon>
        <taxon>Alphaproteobacteria</taxon>
        <taxon>Hyphomicrobiales</taxon>
        <taxon>Aestuariivirgaceae</taxon>
        <taxon>Taklimakanibacter</taxon>
    </lineage>
</organism>
<keyword evidence="2" id="KW-1185">Reference proteome</keyword>
<evidence type="ECO:0000313" key="1">
    <source>
        <dbReference type="EMBL" id="MBK1870692.1"/>
    </source>
</evidence>
<gene>
    <name evidence="1" type="ORF">JHL16_30280</name>
</gene>
<accession>A0ACC5RDL3</accession>
<evidence type="ECO:0000313" key="2">
    <source>
        <dbReference type="Proteomes" id="UP000616151"/>
    </source>
</evidence>